<feature type="region of interest" description="Disordered" evidence="1">
    <location>
        <begin position="16"/>
        <end position="35"/>
    </location>
</feature>
<protein>
    <submittedName>
        <fullName evidence="2">Uncharacterized protein</fullName>
    </submittedName>
</protein>
<organism evidence="2 3">
    <name type="scientific">Drosophila navojoa</name>
    <name type="common">Fruit fly</name>
    <dbReference type="NCBI Taxonomy" id="7232"/>
    <lineage>
        <taxon>Eukaryota</taxon>
        <taxon>Metazoa</taxon>
        <taxon>Ecdysozoa</taxon>
        <taxon>Arthropoda</taxon>
        <taxon>Hexapoda</taxon>
        <taxon>Insecta</taxon>
        <taxon>Pterygota</taxon>
        <taxon>Neoptera</taxon>
        <taxon>Endopterygota</taxon>
        <taxon>Diptera</taxon>
        <taxon>Brachycera</taxon>
        <taxon>Muscomorpha</taxon>
        <taxon>Ephydroidea</taxon>
        <taxon>Drosophilidae</taxon>
        <taxon>Drosophila</taxon>
    </lineage>
</organism>
<dbReference type="Proteomes" id="UP000295192">
    <property type="component" value="Unassembled WGS sequence"/>
</dbReference>
<reference evidence="2 3" key="1">
    <citation type="journal article" date="2019" name="J. Hered.">
        <title>An Improved Genome Assembly for Drosophila navojoa, the Basal Species in the mojavensis Cluster.</title>
        <authorList>
            <person name="Vanderlinde T."/>
            <person name="Dupim E.G."/>
            <person name="Nazario-Yepiz N.O."/>
            <person name="Carvalho A.B."/>
        </authorList>
    </citation>
    <scope>NUCLEOTIDE SEQUENCE [LARGE SCALE GENOMIC DNA]</scope>
    <source>
        <strain evidence="2">Navoj_Jal97</strain>
        <tissue evidence="2">Whole organism</tissue>
    </source>
</reference>
<dbReference type="AlphaFoldDB" id="A0A484BSI0"/>
<feature type="compositionally biased region" description="Pro residues" evidence="1">
    <location>
        <begin position="21"/>
        <end position="30"/>
    </location>
</feature>
<comment type="caution">
    <text evidence="2">The sequence shown here is derived from an EMBL/GenBank/DDBJ whole genome shotgun (WGS) entry which is preliminary data.</text>
</comment>
<evidence type="ECO:0000256" key="1">
    <source>
        <dbReference type="SAM" id="MobiDB-lite"/>
    </source>
</evidence>
<name>A0A484BSI0_DRONA</name>
<sequence>MQMLHLTSRQCRLHLRHLQQQPPPSPPPSPQQQQPHAFAYSINAVGCISRNVRPSVRPSIRPVLRPFAEAMSMSRGSSP</sequence>
<gene>
    <name evidence="2" type="ORF">AWZ03_001819</name>
</gene>
<keyword evidence="3" id="KW-1185">Reference proteome</keyword>
<proteinExistence type="predicted"/>
<accession>A0A484BSI0</accession>
<evidence type="ECO:0000313" key="2">
    <source>
        <dbReference type="EMBL" id="TDG51759.1"/>
    </source>
</evidence>
<dbReference type="EMBL" id="LSRL02000007">
    <property type="protein sequence ID" value="TDG51759.1"/>
    <property type="molecule type" value="Genomic_DNA"/>
</dbReference>
<evidence type="ECO:0000313" key="3">
    <source>
        <dbReference type="Proteomes" id="UP000295192"/>
    </source>
</evidence>